<protein>
    <submittedName>
        <fullName evidence="1">Uncharacterized protein</fullName>
    </submittedName>
</protein>
<sequence>MNFRQPFKILLKKYKTLGDDLEVLNMTINAIPSQRPPFSFTEGNLGLMTCVTKIKKWQISHKK</sequence>
<keyword evidence="2" id="KW-1185">Reference proteome</keyword>
<organism evidence="1 2">
    <name type="scientific">Pedobacter mendelii</name>
    <dbReference type="NCBI Taxonomy" id="1908240"/>
    <lineage>
        <taxon>Bacteria</taxon>
        <taxon>Pseudomonadati</taxon>
        <taxon>Bacteroidota</taxon>
        <taxon>Sphingobacteriia</taxon>
        <taxon>Sphingobacteriales</taxon>
        <taxon>Sphingobacteriaceae</taxon>
        <taxon>Pedobacter</taxon>
    </lineage>
</organism>
<evidence type="ECO:0000313" key="2">
    <source>
        <dbReference type="Proteomes" id="UP000645390"/>
    </source>
</evidence>
<dbReference type="Proteomes" id="UP000645390">
    <property type="component" value="Unassembled WGS sequence"/>
</dbReference>
<gene>
    <name evidence="1" type="ORF">GCM10008119_22540</name>
</gene>
<dbReference type="EMBL" id="BMDJ01000005">
    <property type="protein sequence ID" value="GGI26414.1"/>
    <property type="molecule type" value="Genomic_DNA"/>
</dbReference>
<proteinExistence type="predicted"/>
<name>A0ABQ2BLM2_9SPHI</name>
<accession>A0ABQ2BLM2</accession>
<reference evidence="2" key="1">
    <citation type="journal article" date="2019" name="Int. J. Syst. Evol. Microbiol.">
        <title>The Global Catalogue of Microorganisms (GCM) 10K type strain sequencing project: providing services to taxonomists for standard genome sequencing and annotation.</title>
        <authorList>
            <consortium name="The Broad Institute Genomics Platform"/>
            <consortium name="The Broad Institute Genome Sequencing Center for Infectious Disease"/>
            <person name="Wu L."/>
            <person name="Ma J."/>
        </authorList>
    </citation>
    <scope>NUCLEOTIDE SEQUENCE [LARGE SCALE GENOMIC DNA]</scope>
    <source>
        <strain evidence="2">CCM 8939</strain>
    </source>
</reference>
<comment type="caution">
    <text evidence="1">The sequence shown here is derived from an EMBL/GenBank/DDBJ whole genome shotgun (WGS) entry which is preliminary data.</text>
</comment>
<evidence type="ECO:0000313" key="1">
    <source>
        <dbReference type="EMBL" id="GGI26414.1"/>
    </source>
</evidence>